<reference evidence="1 2" key="1">
    <citation type="journal article" date="2016" name="BMC Genomics">
        <title>Comparative genomic and transcriptomic analyses of the Fuzhuan brick tea-fermentation fungus Aspergillus cristatus.</title>
        <authorList>
            <person name="Ge Y."/>
            <person name="Wang Y."/>
            <person name="Liu Y."/>
            <person name="Tan Y."/>
            <person name="Ren X."/>
            <person name="Zhang X."/>
            <person name="Hyde K.D."/>
            <person name="Liu Y."/>
            <person name="Liu Z."/>
        </authorList>
    </citation>
    <scope>NUCLEOTIDE SEQUENCE [LARGE SCALE GENOMIC DNA]</scope>
    <source>
        <strain evidence="1 2">GZAAS20.1005</strain>
    </source>
</reference>
<comment type="caution">
    <text evidence="1">The sequence shown here is derived from an EMBL/GenBank/DDBJ whole genome shotgun (WGS) entry which is preliminary data.</text>
</comment>
<evidence type="ECO:0000313" key="1">
    <source>
        <dbReference type="EMBL" id="ODM16888.1"/>
    </source>
</evidence>
<sequence>MKLTSNPPPDFVVIEFKSIATLQQEAETLHRKLNEDGETGNQYLVVKKMPRGASILLGVYRKMMDSVTYRISWEGEKGQIRIIPSPAYDMIIRSLTDKITDALLDRGVDFFEFGWGSTTAYRSLTGHGGKQPDDFFLPPTRRNLPAEEVKWPTLVMVSGMSESQEKVFEDASWWFENSCGQVRMVITLLINRANKTVDWEMRQLTKPGQSPPGRSYFTKPYLDMPPLASQHPADQQQYISQMGQISQNREIKNTRMYIHFRALFDRKPGPRETDIQLSAHDLIDIAKYL</sequence>
<name>A0A1E3B7M8_ASPCR</name>
<evidence type="ECO:0000313" key="2">
    <source>
        <dbReference type="Proteomes" id="UP000094569"/>
    </source>
</evidence>
<proteinExistence type="predicted"/>
<organism evidence="1 2">
    <name type="scientific">Aspergillus cristatus</name>
    <name type="common">Chinese Fuzhuan brick tea-fermentation fungus</name>
    <name type="synonym">Eurotium cristatum</name>
    <dbReference type="NCBI Taxonomy" id="573508"/>
    <lineage>
        <taxon>Eukaryota</taxon>
        <taxon>Fungi</taxon>
        <taxon>Dikarya</taxon>
        <taxon>Ascomycota</taxon>
        <taxon>Pezizomycotina</taxon>
        <taxon>Eurotiomycetes</taxon>
        <taxon>Eurotiomycetidae</taxon>
        <taxon>Eurotiales</taxon>
        <taxon>Aspergillaceae</taxon>
        <taxon>Aspergillus</taxon>
        <taxon>Aspergillus subgen. Aspergillus</taxon>
    </lineage>
</organism>
<keyword evidence="2" id="KW-1185">Reference proteome</keyword>
<dbReference type="Proteomes" id="UP000094569">
    <property type="component" value="Unassembled WGS sequence"/>
</dbReference>
<gene>
    <name evidence="1" type="ORF">SI65_07853</name>
</gene>
<dbReference type="EMBL" id="JXNT01000010">
    <property type="protein sequence ID" value="ODM16888.1"/>
    <property type="molecule type" value="Genomic_DNA"/>
</dbReference>
<protein>
    <submittedName>
        <fullName evidence="1">Uncharacterized protein</fullName>
    </submittedName>
</protein>
<dbReference type="STRING" id="573508.A0A1E3B7M8"/>
<dbReference type="AlphaFoldDB" id="A0A1E3B7M8"/>
<dbReference type="OrthoDB" id="76567at2759"/>
<dbReference type="VEuPathDB" id="FungiDB:SI65_07853"/>
<accession>A0A1E3B7M8</accession>